<dbReference type="EMBL" id="ML996688">
    <property type="protein sequence ID" value="KAF2404164.1"/>
    <property type="molecule type" value="Genomic_DNA"/>
</dbReference>
<gene>
    <name evidence="2" type="ORF">EJ06DRAFT_526260</name>
</gene>
<dbReference type="Pfam" id="PF05032">
    <property type="entry name" value="Spo12"/>
    <property type="match status" value="1"/>
</dbReference>
<name>A0A6G1I7K6_9PEZI</name>
<evidence type="ECO:0000313" key="2">
    <source>
        <dbReference type="EMBL" id="KAF2404164.1"/>
    </source>
</evidence>
<dbReference type="OrthoDB" id="5578329at2759"/>
<dbReference type="AlphaFoldDB" id="A0A6G1I7K6"/>
<feature type="region of interest" description="Disordered" evidence="1">
    <location>
        <begin position="1"/>
        <end position="26"/>
    </location>
</feature>
<accession>A0A6G1I7K6</accession>
<protein>
    <recommendedName>
        <fullName evidence="4">Spo12-like protein</fullName>
    </recommendedName>
</protein>
<feature type="compositionally biased region" description="Polar residues" evidence="1">
    <location>
        <begin position="107"/>
        <end position="116"/>
    </location>
</feature>
<organism evidence="2 3">
    <name type="scientific">Trichodelitschia bisporula</name>
    <dbReference type="NCBI Taxonomy" id="703511"/>
    <lineage>
        <taxon>Eukaryota</taxon>
        <taxon>Fungi</taxon>
        <taxon>Dikarya</taxon>
        <taxon>Ascomycota</taxon>
        <taxon>Pezizomycotina</taxon>
        <taxon>Dothideomycetes</taxon>
        <taxon>Dothideomycetes incertae sedis</taxon>
        <taxon>Phaeotrichales</taxon>
        <taxon>Phaeotrichaceae</taxon>
        <taxon>Trichodelitschia</taxon>
    </lineage>
</organism>
<proteinExistence type="predicted"/>
<dbReference type="Proteomes" id="UP000799640">
    <property type="component" value="Unassembled WGS sequence"/>
</dbReference>
<evidence type="ECO:0000313" key="3">
    <source>
        <dbReference type="Proteomes" id="UP000799640"/>
    </source>
</evidence>
<feature type="region of interest" description="Disordered" evidence="1">
    <location>
        <begin position="74"/>
        <end position="116"/>
    </location>
</feature>
<sequence>MASNVLFERDTNVKPSMEASNNVKPQSMEFHRQVLESKLKNGSQQTYISPSDTIMSPATEKLAAFKNKRLSKSMKPQSLFAKATANNSGLKPGGQTKQPMFADLPKETQSGPKEGL</sequence>
<keyword evidence="3" id="KW-1185">Reference proteome</keyword>
<dbReference type="InterPro" id="IPR007727">
    <property type="entry name" value="Spo12"/>
</dbReference>
<evidence type="ECO:0000256" key="1">
    <source>
        <dbReference type="SAM" id="MobiDB-lite"/>
    </source>
</evidence>
<evidence type="ECO:0008006" key="4">
    <source>
        <dbReference type="Google" id="ProtNLM"/>
    </source>
</evidence>
<reference evidence="2" key="1">
    <citation type="journal article" date="2020" name="Stud. Mycol.">
        <title>101 Dothideomycetes genomes: a test case for predicting lifestyles and emergence of pathogens.</title>
        <authorList>
            <person name="Haridas S."/>
            <person name="Albert R."/>
            <person name="Binder M."/>
            <person name="Bloem J."/>
            <person name="Labutti K."/>
            <person name="Salamov A."/>
            <person name="Andreopoulos B."/>
            <person name="Baker S."/>
            <person name="Barry K."/>
            <person name="Bills G."/>
            <person name="Bluhm B."/>
            <person name="Cannon C."/>
            <person name="Castanera R."/>
            <person name="Culley D."/>
            <person name="Daum C."/>
            <person name="Ezra D."/>
            <person name="Gonzalez J."/>
            <person name="Henrissat B."/>
            <person name="Kuo A."/>
            <person name="Liang C."/>
            <person name="Lipzen A."/>
            <person name="Lutzoni F."/>
            <person name="Magnuson J."/>
            <person name="Mondo S."/>
            <person name="Nolan M."/>
            <person name="Ohm R."/>
            <person name="Pangilinan J."/>
            <person name="Park H.-J."/>
            <person name="Ramirez L."/>
            <person name="Alfaro M."/>
            <person name="Sun H."/>
            <person name="Tritt A."/>
            <person name="Yoshinaga Y."/>
            <person name="Zwiers L.-H."/>
            <person name="Turgeon B."/>
            <person name="Goodwin S."/>
            <person name="Spatafora J."/>
            <person name="Crous P."/>
            <person name="Grigoriev I."/>
        </authorList>
    </citation>
    <scope>NUCLEOTIDE SEQUENCE</scope>
    <source>
        <strain evidence="2">CBS 262.69</strain>
    </source>
</reference>